<evidence type="ECO:0008006" key="3">
    <source>
        <dbReference type="Google" id="ProtNLM"/>
    </source>
</evidence>
<accession>G7Q6T1</accession>
<dbReference type="AlphaFoldDB" id="G7Q6T1"/>
<organism evidence="1 2">
    <name type="scientific">Solidesulfovibrio carbinoliphilus subsp. oakridgensis</name>
    <dbReference type="NCBI Taxonomy" id="694327"/>
    <lineage>
        <taxon>Bacteria</taxon>
        <taxon>Pseudomonadati</taxon>
        <taxon>Thermodesulfobacteriota</taxon>
        <taxon>Desulfovibrionia</taxon>
        <taxon>Desulfovibrionales</taxon>
        <taxon>Desulfovibrionaceae</taxon>
        <taxon>Solidesulfovibrio</taxon>
    </lineage>
</organism>
<evidence type="ECO:0000313" key="1">
    <source>
        <dbReference type="EMBL" id="EHJ48016.1"/>
    </source>
</evidence>
<sequence length="502" mass="52534">MAPLPRRYAFSPLRMVGGLLGLLAFFAFLAVASPSRADDPAAPARVLHAVNRLTYGPAPGDLARVAGMGVPAFIAGQLDPDRLDEPPALAEALARLPTEAMDTVALFREYGPGAASGSPAGPEAMRRTFDRAGLAALEAARARLTRAILSKRQLYELMVAFWSDFFSLGAKKGLAHLWVGSFEREAIRPHAMGRFLDLLAATAMHPAMLIARDNWKNVVHRDGGGPVKEAIDPTYAAILLAHQTLGPGGPQKPADTLALARILTGWRVGAARGASDTGGFYFDVGLHDPADKVFLGHTIKGSGLAEGVEALRVLAEHPATAQTVCRRLVAYFLADEPPAPLVARLAGVFAKSGGDIRETLRALFDSPEFFDPKYLGARLKSPLRQAVSAVRALGAVPDDATALAGALAGLGQPLYEADGPEGYPVTTAGWQKPDGLVRRVSFAGDLATGRIPGLGLAPGKTSEAALAATLGPGLSETTRQAAARAAAAGPAVILGSPDFMRY</sequence>
<dbReference type="HOGENOM" id="CLU_026001_0_1_7"/>
<keyword evidence="2" id="KW-1185">Reference proteome</keyword>
<protein>
    <recommendedName>
        <fullName evidence="3">DUF1800 domain-containing protein</fullName>
    </recommendedName>
</protein>
<dbReference type="Pfam" id="PF08811">
    <property type="entry name" value="DUF1800"/>
    <property type="match status" value="1"/>
</dbReference>
<dbReference type="STRING" id="694327.DFW101_2010"/>
<reference evidence="2" key="1">
    <citation type="journal article" date="2015" name="Genome Announc.">
        <title>High-Quality Draft Genome Sequence of Desulfovibrio carbinoliphilus FW-101-2B, an Organic Acid-Oxidizing Sulfate-Reducing Bacterium Isolated from Uranium(VI)-Contaminated Groundwater.</title>
        <authorList>
            <person name="Ramsay B.D."/>
            <person name="Hwang C."/>
            <person name="Woo H.L."/>
            <person name="Carroll S.L."/>
            <person name="Lucas S."/>
            <person name="Han J."/>
            <person name="Lapidus A.L."/>
            <person name="Cheng J.F."/>
            <person name="Goodwin L.A."/>
            <person name="Pitluck S."/>
            <person name="Peters L."/>
            <person name="Chertkov O."/>
            <person name="Held B."/>
            <person name="Detter J.C."/>
            <person name="Han C.S."/>
            <person name="Tapia R."/>
            <person name="Land M.L."/>
            <person name="Hauser L.J."/>
            <person name="Kyrpides N.C."/>
            <person name="Ivanova N.N."/>
            <person name="Mikhailova N."/>
            <person name="Pagani I."/>
            <person name="Woyke T."/>
            <person name="Arkin A.P."/>
            <person name="Dehal P."/>
            <person name="Chivian D."/>
            <person name="Criddle C.S."/>
            <person name="Wu W."/>
            <person name="Chakraborty R."/>
            <person name="Hazen T.C."/>
            <person name="Fields M.W."/>
        </authorList>
    </citation>
    <scope>NUCLEOTIDE SEQUENCE [LARGE SCALE GENOMIC DNA]</scope>
    <source>
        <strain evidence="2">FW-101-2B</strain>
    </source>
</reference>
<dbReference type="eggNOG" id="COG5267">
    <property type="taxonomic scope" value="Bacteria"/>
</dbReference>
<gene>
    <name evidence="1" type="ORF">DFW101_2010</name>
</gene>
<name>G7Q6T1_9BACT</name>
<dbReference type="EMBL" id="CM001368">
    <property type="protein sequence ID" value="EHJ48016.1"/>
    <property type="molecule type" value="Genomic_DNA"/>
</dbReference>
<dbReference type="InterPro" id="IPR014917">
    <property type="entry name" value="DUF1800"/>
</dbReference>
<dbReference type="Proteomes" id="UP000004662">
    <property type="component" value="Chromosome"/>
</dbReference>
<evidence type="ECO:0000313" key="2">
    <source>
        <dbReference type="Proteomes" id="UP000004662"/>
    </source>
</evidence>
<proteinExistence type="predicted"/>